<reference evidence="2" key="1">
    <citation type="submission" date="2020-08" db="EMBL/GenBank/DDBJ databases">
        <title>Genome public.</title>
        <authorList>
            <person name="Liu C."/>
            <person name="Sun Q."/>
        </authorList>
    </citation>
    <scope>NUCLEOTIDE SEQUENCE</scope>
    <source>
        <strain evidence="2">NSJ-54</strain>
    </source>
</reference>
<dbReference type="EMBL" id="JACRTC010000006">
    <property type="protein sequence ID" value="MBC8570911.1"/>
    <property type="molecule type" value="Genomic_DNA"/>
</dbReference>
<dbReference type="InterPro" id="IPR001932">
    <property type="entry name" value="PPM-type_phosphatase-like_dom"/>
</dbReference>
<sequence>MYRMISETDAGRIRQNNQDCLQGGLIGENTLWAVVCDGMGGPSGGKIASETAVQIISKNIVSHYKEEMGLNSIRSVLFTAVSAANAMIFDMAQNDEELKGMGTTVVAIIISGDTACIAHAGDSRAYKVSRDALEQITKDHSIVQYLVEQGEITQEEARSHPNKNFITRAVGVQETIDIDYNEITLSDDDRILICTDGLTNCVSDQEIHAIVMGADVEGSARALVEKANQNGGQDNITVVVITQ</sequence>
<dbReference type="Gene3D" id="3.60.40.10">
    <property type="entry name" value="PPM-type phosphatase domain"/>
    <property type="match status" value="1"/>
</dbReference>
<evidence type="ECO:0000313" key="2">
    <source>
        <dbReference type="EMBL" id="MBC8570911.1"/>
    </source>
</evidence>
<dbReference type="AlphaFoldDB" id="A0A926EFJ0"/>
<name>A0A926EFJ0_9FIRM</name>
<dbReference type="InterPro" id="IPR036457">
    <property type="entry name" value="PPM-type-like_dom_sf"/>
</dbReference>
<dbReference type="PROSITE" id="PS51746">
    <property type="entry name" value="PPM_2"/>
    <property type="match status" value="1"/>
</dbReference>
<evidence type="ECO:0000259" key="1">
    <source>
        <dbReference type="PROSITE" id="PS51746"/>
    </source>
</evidence>
<dbReference type="GO" id="GO:0004722">
    <property type="term" value="F:protein serine/threonine phosphatase activity"/>
    <property type="evidence" value="ECO:0007669"/>
    <property type="project" value="InterPro"/>
</dbReference>
<protein>
    <submittedName>
        <fullName evidence="2">Stp1/IreP family PP2C-type Ser/Thr phosphatase</fullName>
    </submittedName>
</protein>
<dbReference type="CDD" id="cd00143">
    <property type="entry name" value="PP2Cc"/>
    <property type="match status" value="1"/>
</dbReference>
<keyword evidence="3" id="KW-1185">Reference proteome</keyword>
<gene>
    <name evidence="2" type="ORF">H8709_08735</name>
</gene>
<dbReference type="Pfam" id="PF13672">
    <property type="entry name" value="PP2C_2"/>
    <property type="match status" value="1"/>
</dbReference>
<dbReference type="PANTHER" id="PTHR13832:SF860">
    <property type="entry name" value="PROTEIN PHOSPHATASE PHPP"/>
    <property type="match status" value="1"/>
</dbReference>
<feature type="domain" description="PPM-type phosphatase" evidence="1">
    <location>
        <begin position="3"/>
        <end position="243"/>
    </location>
</feature>
<dbReference type="NCBIfam" id="NF033484">
    <property type="entry name" value="Stp1_PP2C_phos"/>
    <property type="match status" value="1"/>
</dbReference>
<dbReference type="Proteomes" id="UP000660861">
    <property type="component" value="Unassembled WGS sequence"/>
</dbReference>
<proteinExistence type="predicted"/>
<comment type="caution">
    <text evidence="2">The sequence shown here is derived from an EMBL/GenBank/DDBJ whole genome shotgun (WGS) entry which is preliminary data.</text>
</comment>
<dbReference type="SUPFAM" id="SSF81606">
    <property type="entry name" value="PP2C-like"/>
    <property type="match status" value="1"/>
</dbReference>
<dbReference type="InterPro" id="IPR015655">
    <property type="entry name" value="PP2C"/>
</dbReference>
<dbReference type="SMART" id="SM00332">
    <property type="entry name" value="PP2Cc"/>
    <property type="match status" value="1"/>
</dbReference>
<dbReference type="SMART" id="SM00331">
    <property type="entry name" value="PP2C_SIG"/>
    <property type="match status" value="1"/>
</dbReference>
<dbReference type="PANTHER" id="PTHR13832">
    <property type="entry name" value="PROTEIN PHOSPHATASE 2C"/>
    <property type="match status" value="1"/>
</dbReference>
<organism evidence="2 3">
    <name type="scientific">Zongyangia hominis</name>
    <dbReference type="NCBI Taxonomy" id="2763677"/>
    <lineage>
        <taxon>Bacteria</taxon>
        <taxon>Bacillati</taxon>
        <taxon>Bacillota</taxon>
        <taxon>Clostridia</taxon>
        <taxon>Eubacteriales</taxon>
        <taxon>Oscillospiraceae</taxon>
        <taxon>Zongyangia</taxon>
    </lineage>
</organism>
<accession>A0A926EFJ0</accession>
<evidence type="ECO:0000313" key="3">
    <source>
        <dbReference type="Proteomes" id="UP000660861"/>
    </source>
</evidence>